<accession>A0A1H3SS40</accession>
<protein>
    <submittedName>
        <fullName evidence="2">Exodeoxyribonuclease VII small subunit</fullName>
    </submittedName>
</protein>
<gene>
    <name evidence="2" type="ORF">SAMN05421547_12286</name>
</gene>
<sequence length="107" mass="11392">MTMTFKEAYGVLNRHAQTLRNQQEPNIDDLLGIVTESVEAYKICKQRIDAVEAALEQALADPAVASSTSVSGEDGAALRPAPSSARPPSRGGAKPSGFDDMDDDIPF</sequence>
<evidence type="ECO:0000313" key="2">
    <source>
        <dbReference type="EMBL" id="SDZ40836.1"/>
    </source>
</evidence>
<dbReference type="AlphaFoldDB" id="A0A1H3SS40"/>
<feature type="compositionally biased region" description="Low complexity" evidence="1">
    <location>
        <begin position="75"/>
        <end position="93"/>
    </location>
</feature>
<dbReference type="GeneID" id="94693140"/>
<feature type="region of interest" description="Disordered" evidence="1">
    <location>
        <begin position="62"/>
        <end position="107"/>
    </location>
</feature>
<dbReference type="EMBL" id="FNPE01000022">
    <property type="protein sequence ID" value="SDZ40836.1"/>
    <property type="molecule type" value="Genomic_DNA"/>
</dbReference>
<evidence type="ECO:0000313" key="3">
    <source>
        <dbReference type="Proteomes" id="UP000183417"/>
    </source>
</evidence>
<reference evidence="2 3" key="1">
    <citation type="submission" date="2016-10" db="EMBL/GenBank/DDBJ databases">
        <authorList>
            <person name="de Groot N.N."/>
        </authorList>
    </citation>
    <scope>NUCLEOTIDE SEQUENCE [LARGE SCALE GENOMIC DNA]</scope>
    <source>
        <strain evidence="2 3">LMG 24775</strain>
    </source>
</reference>
<proteinExistence type="predicted"/>
<name>A0A1H3SS40_9BURK</name>
<dbReference type="RefSeq" id="WP_083393655.1">
    <property type="nucleotide sequence ID" value="NZ_CP141274.1"/>
</dbReference>
<dbReference type="NCBIfam" id="NF045605">
    <property type="entry name" value="xseB_Acin_var"/>
    <property type="match status" value="1"/>
</dbReference>
<organism evidence="2 3">
    <name type="scientific">Delftia lacustris</name>
    <dbReference type="NCBI Taxonomy" id="558537"/>
    <lineage>
        <taxon>Bacteria</taxon>
        <taxon>Pseudomonadati</taxon>
        <taxon>Pseudomonadota</taxon>
        <taxon>Betaproteobacteria</taxon>
        <taxon>Burkholderiales</taxon>
        <taxon>Comamonadaceae</taxon>
        <taxon>Delftia</taxon>
    </lineage>
</organism>
<dbReference type="Proteomes" id="UP000183417">
    <property type="component" value="Unassembled WGS sequence"/>
</dbReference>
<evidence type="ECO:0000256" key="1">
    <source>
        <dbReference type="SAM" id="MobiDB-lite"/>
    </source>
</evidence>